<keyword evidence="13" id="KW-1185">Reference proteome</keyword>
<evidence type="ECO:0000256" key="1">
    <source>
        <dbReference type="ARBA" id="ARBA00001946"/>
    </source>
</evidence>
<evidence type="ECO:0000256" key="9">
    <source>
        <dbReference type="ARBA" id="ARBA00022884"/>
    </source>
</evidence>
<dbReference type="InterPro" id="IPR012340">
    <property type="entry name" value="NA-bd_OB-fold"/>
</dbReference>
<dbReference type="RefSeq" id="WP_249323650.1">
    <property type="nucleotide sequence ID" value="NZ_JACRTK010000002.1"/>
</dbReference>
<organism evidence="12 13">
    <name type="scientific">Wansuia hejianensis</name>
    <dbReference type="NCBI Taxonomy" id="2763667"/>
    <lineage>
        <taxon>Bacteria</taxon>
        <taxon>Bacillati</taxon>
        <taxon>Bacillota</taxon>
        <taxon>Clostridia</taxon>
        <taxon>Lachnospirales</taxon>
        <taxon>Lachnospiraceae</taxon>
        <taxon>Wansuia</taxon>
    </lineage>
</organism>
<keyword evidence="7" id="KW-0378">Hydrolase</keyword>
<keyword evidence="9" id="KW-0694">RNA-binding</keyword>
<dbReference type="AlphaFoldDB" id="A0A926EXK9"/>
<dbReference type="Proteomes" id="UP000601522">
    <property type="component" value="Unassembled WGS sequence"/>
</dbReference>
<comment type="caution">
    <text evidence="12">The sequence shown here is derived from an EMBL/GenBank/DDBJ whole genome shotgun (WGS) entry which is preliminary data.</text>
</comment>
<dbReference type="GO" id="GO:0004519">
    <property type="term" value="F:endonuclease activity"/>
    <property type="evidence" value="ECO:0007669"/>
    <property type="project" value="UniProtKB-KW"/>
</dbReference>
<dbReference type="NCBIfam" id="TIGR00757">
    <property type="entry name" value="RNaseEG"/>
    <property type="match status" value="1"/>
</dbReference>
<gene>
    <name evidence="12" type="ORF">H8689_06675</name>
</gene>
<keyword evidence="3" id="KW-0997">Cell inner membrane</keyword>
<keyword evidence="4" id="KW-0540">Nuclease</keyword>
<dbReference type="InterPro" id="IPR004659">
    <property type="entry name" value="RNase_E/G"/>
</dbReference>
<evidence type="ECO:0000256" key="2">
    <source>
        <dbReference type="ARBA" id="ARBA00022475"/>
    </source>
</evidence>
<reference evidence="12 13" key="1">
    <citation type="submission" date="2020-08" db="EMBL/GenBank/DDBJ databases">
        <title>Genome public.</title>
        <authorList>
            <person name="Liu C."/>
            <person name="Sun Q."/>
        </authorList>
    </citation>
    <scope>NUCLEOTIDE SEQUENCE [LARGE SCALE GENOMIC DNA]</scope>
    <source>
        <strain evidence="12 13">NSJ-26</strain>
    </source>
</reference>
<evidence type="ECO:0000256" key="4">
    <source>
        <dbReference type="ARBA" id="ARBA00022722"/>
    </source>
</evidence>
<dbReference type="GO" id="GO:0046872">
    <property type="term" value="F:metal ion binding"/>
    <property type="evidence" value="ECO:0007669"/>
    <property type="project" value="UniProtKB-KW"/>
</dbReference>
<dbReference type="SUPFAM" id="SSF50249">
    <property type="entry name" value="Nucleic acid-binding proteins"/>
    <property type="match status" value="1"/>
</dbReference>
<dbReference type="GO" id="GO:0016787">
    <property type="term" value="F:hydrolase activity"/>
    <property type="evidence" value="ECO:0007669"/>
    <property type="project" value="UniProtKB-KW"/>
</dbReference>
<keyword evidence="5" id="KW-0479">Metal-binding</keyword>
<dbReference type="PANTHER" id="PTHR30001">
    <property type="entry name" value="RIBONUCLEASE"/>
    <property type="match status" value="1"/>
</dbReference>
<accession>A0A926EXK9</accession>
<evidence type="ECO:0000256" key="8">
    <source>
        <dbReference type="ARBA" id="ARBA00022842"/>
    </source>
</evidence>
<dbReference type="GO" id="GO:0004540">
    <property type="term" value="F:RNA nuclease activity"/>
    <property type="evidence" value="ECO:0007669"/>
    <property type="project" value="InterPro"/>
</dbReference>
<evidence type="ECO:0000313" key="12">
    <source>
        <dbReference type="EMBL" id="MBC8590816.1"/>
    </source>
</evidence>
<dbReference type="PANTHER" id="PTHR30001:SF1">
    <property type="entry name" value="RIBONUCLEASE E_G-LIKE PROTEIN, CHLOROPLASTIC"/>
    <property type="match status" value="1"/>
</dbReference>
<dbReference type="EMBL" id="JACRTK010000002">
    <property type="protein sequence ID" value="MBC8590816.1"/>
    <property type="molecule type" value="Genomic_DNA"/>
</dbReference>
<dbReference type="Pfam" id="PF00575">
    <property type="entry name" value="S1"/>
    <property type="match status" value="1"/>
</dbReference>
<dbReference type="SMART" id="SM00316">
    <property type="entry name" value="S1"/>
    <property type="match status" value="1"/>
</dbReference>
<dbReference type="GO" id="GO:0006364">
    <property type="term" value="P:rRNA processing"/>
    <property type="evidence" value="ECO:0007669"/>
    <property type="project" value="TreeGrafter"/>
</dbReference>
<proteinExistence type="predicted"/>
<dbReference type="GO" id="GO:0005737">
    <property type="term" value="C:cytoplasm"/>
    <property type="evidence" value="ECO:0007669"/>
    <property type="project" value="TreeGrafter"/>
</dbReference>
<dbReference type="Gene3D" id="2.40.50.140">
    <property type="entry name" value="Nucleic acid-binding proteins"/>
    <property type="match status" value="1"/>
</dbReference>
<dbReference type="Pfam" id="PF10150">
    <property type="entry name" value="RNase_E_G"/>
    <property type="match status" value="1"/>
</dbReference>
<keyword evidence="10" id="KW-0472">Membrane</keyword>
<protein>
    <submittedName>
        <fullName evidence="12">Rne/Rng family ribonuclease</fullName>
    </submittedName>
</protein>
<dbReference type="GO" id="GO:0003723">
    <property type="term" value="F:RNA binding"/>
    <property type="evidence" value="ECO:0007669"/>
    <property type="project" value="UniProtKB-KW"/>
</dbReference>
<keyword evidence="8" id="KW-0460">Magnesium</keyword>
<keyword evidence="2" id="KW-1003">Cell membrane</keyword>
<comment type="cofactor">
    <cofactor evidence="1">
        <name>Mg(2+)</name>
        <dbReference type="ChEBI" id="CHEBI:18420"/>
    </cofactor>
</comment>
<dbReference type="CDD" id="cd04453">
    <property type="entry name" value="S1_RNase_E"/>
    <property type="match status" value="1"/>
</dbReference>
<evidence type="ECO:0000256" key="3">
    <source>
        <dbReference type="ARBA" id="ARBA00022519"/>
    </source>
</evidence>
<evidence type="ECO:0000256" key="5">
    <source>
        <dbReference type="ARBA" id="ARBA00022723"/>
    </source>
</evidence>
<evidence type="ECO:0000256" key="6">
    <source>
        <dbReference type="ARBA" id="ARBA00022759"/>
    </source>
</evidence>
<evidence type="ECO:0000259" key="11">
    <source>
        <dbReference type="PROSITE" id="PS50126"/>
    </source>
</evidence>
<name>A0A926EXK9_9FIRM</name>
<keyword evidence="6" id="KW-0255">Endonuclease</keyword>
<evidence type="ECO:0000313" key="13">
    <source>
        <dbReference type="Proteomes" id="UP000601522"/>
    </source>
</evidence>
<dbReference type="PROSITE" id="PS50126">
    <property type="entry name" value="S1"/>
    <property type="match status" value="1"/>
</dbReference>
<sequence length="408" mass="46818">MNYIIIYTNEDIDTICIIEDNRLVEYYIEKRENEKLLGNIYRGRVENVLKGMDAAFVNIGEGKNGYLHLRDVLDKEQIISKEKYKIDKIIKSGEEVIVQVIKEAIGTKGPKLSAHISIPGRYLVLTPYYLGINISRKIKDNNEIKRLKTIGNSFSQDNIGIIFRTASNGIDESLLREEYKYLLNIFNKIESQRNFLPTPKLIYKEPSLAYKIARDYLDKADYKIFTNNKDIYDQLLELEDNLNQNIKHRIKFNKDISTEYNKTIQDGIKVGLQRKVDLNSGGYIVIDETEALTAIDVNTGKYTGSLSLSETIYNINMEASEEIARQIRLRNIGGIIIIDFIDMKNDEHIQKVLYKLSSCFESDKNKPRIIDITKLGLVEVSRKKLSPTLKSQTTNNCPVCHGSGRVIK</sequence>
<feature type="domain" description="S1 motif" evidence="11">
    <location>
        <begin position="38"/>
        <end position="115"/>
    </location>
</feature>
<evidence type="ECO:0000256" key="7">
    <source>
        <dbReference type="ARBA" id="ARBA00022801"/>
    </source>
</evidence>
<dbReference type="InterPro" id="IPR003029">
    <property type="entry name" value="S1_domain"/>
</dbReference>
<evidence type="ECO:0000256" key="10">
    <source>
        <dbReference type="ARBA" id="ARBA00023136"/>
    </source>
</evidence>
<dbReference type="InterPro" id="IPR019307">
    <property type="entry name" value="RNA-bd_AU-1/RNase_E/G"/>
</dbReference>